<evidence type="ECO:0000313" key="3">
    <source>
        <dbReference type="EMBL" id="RZS86234.1"/>
    </source>
</evidence>
<dbReference type="Proteomes" id="UP000292445">
    <property type="component" value="Unassembled WGS sequence"/>
</dbReference>
<feature type="chain" id="PRO_5020365079" evidence="2">
    <location>
        <begin position="38"/>
        <end position="334"/>
    </location>
</feature>
<keyword evidence="1 2" id="KW-0732">Signal</keyword>
<organism evidence="3 4">
    <name type="scientific">Pigmentiphaga kullae</name>
    <dbReference type="NCBI Taxonomy" id="151784"/>
    <lineage>
        <taxon>Bacteria</taxon>
        <taxon>Pseudomonadati</taxon>
        <taxon>Pseudomonadota</taxon>
        <taxon>Betaproteobacteria</taxon>
        <taxon>Burkholderiales</taxon>
        <taxon>Alcaligenaceae</taxon>
        <taxon>Pigmentiphaga</taxon>
    </lineage>
</organism>
<dbReference type="EMBL" id="SGXC01000001">
    <property type="protein sequence ID" value="RZS86234.1"/>
    <property type="molecule type" value="Genomic_DNA"/>
</dbReference>
<protein>
    <submittedName>
        <fullName evidence="3">TRAP-type C4-dicarboxylate transport system substrate-binding protein</fullName>
    </submittedName>
</protein>
<evidence type="ECO:0000313" key="4">
    <source>
        <dbReference type="Proteomes" id="UP000292445"/>
    </source>
</evidence>
<dbReference type="AlphaFoldDB" id="A0A4Q7NM33"/>
<accession>A0A4Q7NM33</accession>
<name>A0A4Q7NM33_9BURK</name>
<dbReference type="GO" id="GO:0055085">
    <property type="term" value="P:transmembrane transport"/>
    <property type="evidence" value="ECO:0007669"/>
    <property type="project" value="InterPro"/>
</dbReference>
<dbReference type="InterPro" id="IPR018389">
    <property type="entry name" value="DctP_fam"/>
</dbReference>
<keyword evidence="4" id="KW-1185">Reference proteome</keyword>
<evidence type="ECO:0000256" key="1">
    <source>
        <dbReference type="ARBA" id="ARBA00022729"/>
    </source>
</evidence>
<dbReference type="PANTHER" id="PTHR33376:SF5">
    <property type="entry name" value="EXTRACYTOPLASMIC SOLUTE RECEPTOR PROTEIN"/>
    <property type="match status" value="1"/>
</dbReference>
<gene>
    <name evidence="3" type="ORF">EV675_2274</name>
</gene>
<dbReference type="Pfam" id="PF03480">
    <property type="entry name" value="DctP"/>
    <property type="match status" value="1"/>
</dbReference>
<dbReference type="InterPro" id="IPR038404">
    <property type="entry name" value="TRAP_DctP_sf"/>
</dbReference>
<dbReference type="RefSeq" id="WP_130357343.1">
    <property type="nucleotide sequence ID" value="NZ_SGXC01000001.1"/>
</dbReference>
<proteinExistence type="predicted"/>
<reference evidence="3 4" key="1">
    <citation type="submission" date="2019-02" db="EMBL/GenBank/DDBJ databases">
        <title>Genomic Encyclopedia of Type Strains, Phase IV (KMG-IV): sequencing the most valuable type-strain genomes for metagenomic binning, comparative biology and taxonomic classification.</title>
        <authorList>
            <person name="Goeker M."/>
        </authorList>
    </citation>
    <scope>NUCLEOTIDE SEQUENCE [LARGE SCALE GENOMIC DNA]</scope>
    <source>
        <strain evidence="3 4">K24</strain>
    </source>
</reference>
<dbReference type="Gene3D" id="3.40.190.170">
    <property type="entry name" value="Bacterial extracellular solute-binding protein, family 7"/>
    <property type="match status" value="1"/>
</dbReference>
<dbReference type="OrthoDB" id="6073716at2"/>
<dbReference type="PANTHER" id="PTHR33376">
    <property type="match status" value="1"/>
</dbReference>
<sequence length="334" mass="36821">MLRSLVNPGPRSPQGKRRALLAAAALACLAAPALGQAQQVTLRAVSSFDEKTFFSRHFERFVEKVNQEGKGLVQINYIGGPKAIPPFEVGNAVRNKVVDLANVTGVFYTNIVPEAIAMSYTDLTTRELRANGAIDYMNTLLAPKGLAYLARLSDGVPYHIYTNKGFTGDLKGQKMRITPVYRDLFLSLGSTVVQTAPGELYTALERGVVDGYGWPIAGIFDLGWQEKTKYRVDPGFYGSENGILMNLSSWKNLTQAQRDFLQKQFAWAEEQNATYKDEVAAESKRQAEAGVKTIALSPEDSRKLLDAAHDAAWKRMAEVSPTHAARLKSLFSRP</sequence>
<feature type="signal peptide" evidence="2">
    <location>
        <begin position="1"/>
        <end position="37"/>
    </location>
</feature>
<comment type="caution">
    <text evidence="3">The sequence shown here is derived from an EMBL/GenBank/DDBJ whole genome shotgun (WGS) entry which is preliminary data.</text>
</comment>
<dbReference type="NCBIfam" id="NF037995">
    <property type="entry name" value="TRAP_S1"/>
    <property type="match status" value="1"/>
</dbReference>
<evidence type="ECO:0000256" key="2">
    <source>
        <dbReference type="SAM" id="SignalP"/>
    </source>
</evidence>